<comment type="caution">
    <text evidence="11">The sequence shown here is derived from an EMBL/GenBank/DDBJ whole genome shotgun (WGS) entry which is preliminary data.</text>
</comment>
<dbReference type="PANTHER" id="PTHR22854:SF2">
    <property type="entry name" value="INDOLE-3-GLYCEROL-PHOSPHATE SYNTHASE"/>
    <property type="match status" value="1"/>
</dbReference>
<dbReference type="RefSeq" id="WP_184828950.1">
    <property type="nucleotide sequence ID" value="NZ_BMTI01000029.1"/>
</dbReference>
<dbReference type="InterPro" id="IPR013798">
    <property type="entry name" value="Indole-3-glycerol_P_synth_dom"/>
</dbReference>
<dbReference type="HAMAP" id="MF_00134_B">
    <property type="entry name" value="IGPS_B"/>
    <property type="match status" value="1"/>
</dbReference>
<dbReference type="InterPro" id="IPR013785">
    <property type="entry name" value="Aldolase_TIM"/>
</dbReference>
<keyword evidence="8 9" id="KW-0456">Lyase</keyword>
<feature type="domain" description="Indole-3-glycerol phosphate synthase" evidence="10">
    <location>
        <begin position="6"/>
        <end position="256"/>
    </location>
</feature>
<evidence type="ECO:0000313" key="11">
    <source>
        <dbReference type="EMBL" id="MBB4903121.1"/>
    </source>
</evidence>
<dbReference type="NCBIfam" id="NF001377">
    <property type="entry name" value="PRK00278.2-4"/>
    <property type="match status" value="1"/>
</dbReference>
<evidence type="ECO:0000256" key="1">
    <source>
        <dbReference type="ARBA" id="ARBA00001633"/>
    </source>
</evidence>
<dbReference type="SUPFAM" id="SSF51366">
    <property type="entry name" value="Ribulose-phoshate binding barrel"/>
    <property type="match status" value="1"/>
</dbReference>
<dbReference type="InterPro" id="IPR045186">
    <property type="entry name" value="Indole-3-glycerol_P_synth"/>
</dbReference>
<protein>
    <recommendedName>
        <fullName evidence="9">Indole-3-glycerol phosphate synthase</fullName>
        <shortName evidence="9">IGPS</shortName>
        <ecNumber evidence="9">4.1.1.48</ecNumber>
    </recommendedName>
</protein>
<comment type="similarity">
    <text evidence="3 9">Belongs to the TrpC family.</text>
</comment>
<keyword evidence="12" id="KW-1185">Reference proteome</keyword>
<dbReference type="Gene3D" id="3.20.20.70">
    <property type="entry name" value="Aldolase class I"/>
    <property type="match status" value="1"/>
</dbReference>
<evidence type="ECO:0000256" key="9">
    <source>
        <dbReference type="HAMAP-Rule" id="MF_00134"/>
    </source>
</evidence>
<comment type="pathway">
    <text evidence="2 9">Amino-acid biosynthesis; L-tryptophan biosynthesis; L-tryptophan from chorismate: step 4/5.</text>
</comment>
<evidence type="ECO:0000256" key="6">
    <source>
        <dbReference type="ARBA" id="ARBA00022822"/>
    </source>
</evidence>
<dbReference type="GO" id="GO:0004425">
    <property type="term" value="F:indole-3-glycerol-phosphate synthase activity"/>
    <property type="evidence" value="ECO:0007669"/>
    <property type="project" value="UniProtKB-UniRule"/>
</dbReference>
<evidence type="ECO:0000256" key="7">
    <source>
        <dbReference type="ARBA" id="ARBA00023141"/>
    </source>
</evidence>
<comment type="catalytic activity">
    <reaction evidence="1 9">
        <text>1-(2-carboxyphenylamino)-1-deoxy-D-ribulose 5-phosphate + H(+) = (1S,2R)-1-C-(indol-3-yl)glycerol 3-phosphate + CO2 + H2O</text>
        <dbReference type="Rhea" id="RHEA:23476"/>
        <dbReference type="ChEBI" id="CHEBI:15377"/>
        <dbReference type="ChEBI" id="CHEBI:15378"/>
        <dbReference type="ChEBI" id="CHEBI:16526"/>
        <dbReference type="ChEBI" id="CHEBI:58613"/>
        <dbReference type="ChEBI" id="CHEBI:58866"/>
        <dbReference type="EC" id="4.1.1.48"/>
    </reaction>
</comment>
<dbReference type="GO" id="GO:0004640">
    <property type="term" value="F:phosphoribosylanthranilate isomerase activity"/>
    <property type="evidence" value="ECO:0007669"/>
    <property type="project" value="TreeGrafter"/>
</dbReference>
<keyword evidence="4 9" id="KW-0028">Amino-acid biosynthesis</keyword>
<proteinExistence type="inferred from homology"/>
<dbReference type="EC" id="4.1.1.48" evidence="9"/>
<evidence type="ECO:0000259" key="10">
    <source>
        <dbReference type="Pfam" id="PF00218"/>
    </source>
</evidence>
<dbReference type="GO" id="GO:0000162">
    <property type="term" value="P:L-tryptophan biosynthetic process"/>
    <property type="evidence" value="ECO:0007669"/>
    <property type="project" value="UniProtKB-UniRule"/>
</dbReference>
<keyword evidence="6 9" id="KW-0822">Tryptophan biosynthesis</keyword>
<dbReference type="Proteomes" id="UP000579523">
    <property type="component" value="Unassembled WGS sequence"/>
</dbReference>
<organism evidence="11 12">
    <name type="scientific">Streptomyces griseomycini</name>
    <dbReference type="NCBI Taxonomy" id="66895"/>
    <lineage>
        <taxon>Bacteria</taxon>
        <taxon>Bacillati</taxon>
        <taxon>Actinomycetota</taxon>
        <taxon>Actinomycetes</taxon>
        <taxon>Kitasatosporales</taxon>
        <taxon>Streptomycetaceae</taxon>
        <taxon>Streptomyces</taxon>
    </lineage>
</organism>
<gene>
    <name evidence="9" type="primary">trpC</name>
    <name evidence="11" type="ORF">FHS37_007218</name>
</gene>
<keyword evidence="5 9" id="KW-0210">Decarboxylase</keyword>
<accession>A0A7W7VAL4</accession>
<evidence type="ECO:0000256" key="5">
    <source>
        <dbReference type="ARBA" id="ARBA00022793"/>
    </source>
</evidence>
<evidence type="ECO:0000256" key="3">
    <source>
        <dbReference type="ARBA" id="ARBA00008737"/>
    </source>
</evidence>
<evidence type="ECO:0000313" key="12">
    <source>
        <dbReference type="Proteomes" id="UP000579523"/>
    </source>
</evidence>
<name>A0A7W7VAL4_9ACTN</name>
<keyword evidence="7 9" id="KW-0057">Aromatic amino acid biosynthesis</keyword>
<evidence type="ECO:0000256" key="8">
    <source>
        <dbReference type="ARBA" id="ARBA00023239"/>
    </source>
</evidence>
<dbReference type="FunFam" id="3.20.20.70:FF:000024">
    <property type="entry name" value="Indole-3-glycerol phosphate synthase"/>
    <property type="match status" value="1"/>
</dbReference>
<evidence type="ECO:0000256" key="2">
    <source>
        <dbReference type="ARBA" id="ARBA00004696"/>
    </source>
</evidence>
<dbReference type="UniPathway" id="UPA00035">
    <property type="reaction ID" value="UER00043"/>
</dbReference>
<dbReference type="InterPro" id="IPR011060">
    <property type="entry name" value="RibuloseP-bd_barrel"/>
</dbReference>
<dbReference type="Pfam" id="PF00218">
    <property type="entry name" value="IGPS"/>
    <property type="match status" value="1"/>
</dbReference>
<sequence>MSDILATLVADAERQTERRRAARPEAELVVDAAAAPPPRDFAAALRQRGLGVIAEMKPRSPSKGPLTDDYRPAELARAYQGGGACALSVLTHEDGFAGSPDHLVVARDAAEVPVLRKDFIVDEYQIVEARALGADALLLIVAALTPERLAELLACTRKHGMEALVEVHDEDEVDTALAAGAAVIGVNHRDLRDFSIDRTLSARLRGRVGSRRVMVGESGVRGAQDARDLERAGVDAVLVGELLMRAEDPGATIKELIG</sequence>
<dbReference type="AlphaFoldDB" id="A0A7W7VAL4"/>
<reference evidence="11 12" key="1">
    <citation type="submission" date="2020-08" db="EMBL/GenBank/DDBJ databases">
        <title>Genomic Encyclopedia of Type Strains, Phase III (KMG-III): the genomes of soil and plant-associated and newly described type strains.</title>
        <authorList>
            <person name="Whitman W."/>
        </authorList>
    </citation>
    <scope>NUCLEOTIDE SEQUENCE [LARGE SCALE GENOMIC DNA]</scope>
    <source>
        <strain evidence="11 12">CECT 3273</strain>
    </source>
</reference>
<dbReference type="EMBL" id="JACHJI010000023">
    <property type="protein sequence ID" value="MBB4903121.1"/>
    <property type="molecule type" value="Genomic_DNA"/>
</dbReference>
<dbReference type="PANTHER" id="PTHR22854">
    <property type="entry name" value="TRYPTOPHAN BIOSYNTHESIS PROTEIN"/>
    <property type="match status" value="1"/>
</dbReference>
<dbReference type="CDD" id="cd00331">
    <property type="entry name" value="IGPS"/>
    <property type="match status" value="1"/>
</dbReference>
<evidence type="ECO:0000256" key="4">
    <source>
        <dbReference type="ARBA" id="ARBA00022605"/>
    </source>
</evidence>
<dbReference type="InterPro" id="IPR001468">
    <property type="entry name" value="Indole-3-GlycerolPSynthase_CS"/>
</dbReference>
<dbReference type="PROSITE" id="PS00614">
    <property type="entry name" value="IGPS"/>
    <property type="match status" value="1"/>
</dbReference>